<name>A0ABR2AW81_9ROSI</name>
<protein>
    <recommendedName>
        <fullName evidence="1">RNase H type-1 domain-containing protein</fullName>
    </recommendedName>
</protein>
<organism evidence="2 3">
    <name type="scientific">Hibiscus sabdariffa</name>
    <name type="common">roselle</name>
    <dbReference type="NCBI Taxonomy" id="183260"/>
    <lineage>
        <taxon>Eukaryota</taxon>
        <taxon>Viridiplantae</taxon>
        <taxon>Streptophyta</taxon>
        <taxon>Embryophyta</taxon>
        <taxon>Tracheophyta</taxon>
        <taxon>Spermatophyta</taxon>
        <taxon>Magnoliopsida</taxon>
        <taxon>eudicotyledons</taxon>
        <taxon>Gunneridae</taxon>
        <taxon>Pentapetalae</taxon>
        <taxon>rosids</taxon>
        <taxon>malvids</taxon>
        <taxon>Malvales</taxon>
        <taxon>Malvaceae</taxon>
        <taxon>Malvoideae</taxon>
        <taxon>Hibiscus</taxon>
    </lineage>
</organism>
<proteinExistence type="predicted"/>
<sequence>MICAIPLSKTGLRDELGWRFDGSGSYSVKSGYRLLQTESCVNAGGAADMSPGLSQFFSESIANSWKEWLSPTFLCLSFKHKKALIVTFSAVWYACNKLVHEGLKPVFSNTLSFIVASLKETELLLDHASRSPPLPQAKWIAPPENVVKVKFDSAFSLQTRQSVSGVICRDIEGMVLVACSFLHALVRDAFMVEALLFFQALVFAQELGFTRVLFEGDSRTII</sequence>
<comment type="caution">
    <text evidence="2">The sequence shown here is derived from an EMBL/GenBank/DDBJ whole genome shotgun (WGS) entry which is preliminary data.</text>
</comment>
<dbReference type="InterPro" id="IPR044730">
    <property type="entry name" value="RNase_H-like_dom_plant"/>
</dbReference>
<dbReference type="Proteomes" id="UP001472677">
    <property type="component" value="Unassembled WGS sequence"/>
</dbReference>
<dbReference type="Pfam" id="PF13456">
    <property type="entry name" value="RVT_3"/>
    <property type="match status" value="1"/>
</dbReference>
<evidence type="ECO:0000313" key="3">
    <source>
        <dbReference type="Proteomes" id="UP001472677"/>
    </source>
</evidence>
<dbReference type="InterPro" id="IPR002156">
    <property type="entry name" value="RNaseH_domain"/>
</dbReference>
<evidence type="ECO:0000313" key="2">
    <source>
        <dbReference type="EMBL" id="KAK8498430.1"/>
    </source>
</evidence>
<dbReference type="PANTHER" id="PTHR47074">
    <property type="entry name" value="BNAC02G40300D PROTEIN"/>
    <property type="match status" value="1"/>
</dbReference>
<dbReference type="EMBL" id="JBBPBM010000261">
    <property type="protein sequence ID" value="KAK8498430.1"/>
    <property type="molecule type" value="Genomic_DNA"/>
</dbReference>
<reference evidence="2 3" key="1">
    <citation type="journal article" date="2024" name="G3 (Bethesda)">
        <title>Genome assembly of Hibiscus sabdariffa L. provides insights into metabolisms of medicinal natural products.</title>
        <authorList>
            <person name="Kim T."/>
        </authorList>
    </citation>
    <scope>NUCLEOTIDE SEQUENCE [LARGE SCALE GENOMIC DNA]</scope>
    <source>
        <strain evidence="2">TK-2024</strain>
        <tissue evidence="2">Old leaves</tissue>
    </source>
</reference>
<dbReference type="CDD" id="cd06222">
    <property type="entry name" value="RNase_H_like"/>
    <property type="match status" value="1"/>
</dbReference>
<dbReference type="PANTHER" id="PTHR47074:SF61">
    <property type="entry name" value="RNASE H TYPE-1 DOMAIN-CONTAINING PROTEIN"/>
    <property type="match status" value="1"/>
</dbReference>
<feature type="domain" description="RNase H type-1" evidence="1">
    <location>
        <begin position="151"/>
        <end position="222"/>
    </location>
</feature>
<keyword evidence="3" id="KW-1185">Reference proteome</keyword>
<dbReference type="InterPro" id="IPR052929">
    <property type="entry name" value="RNase_H-like_EbsB-rel"/>
</dbReference>
<evidence type="ECO:0000259" key="1">
    <source>
        <dbReference type="Pfam" id="PF13456"/>
    </source>
</evidence>
<accession>A0ABR2AW81</accession>
<gene>
    <name evidence="2" type="ORF">V6N12_046764</name>
</gene>